<name>A0A9P4J8N1_9PEZI</name>
<gene>
    <name evidence="1" type="ORF">K461DRAFT_127186</name>
</gene>
<dbReference type="GO" id="GO:0006396">
    <property type="term" value="P:RNA processing"/>
    <property type="evidence" value="ECO:0007669"/>
    <property type="project" value="InterPro"/>
</dbReference>
<accession>A0A9P4J8N1</accession>
<proteinExistence type="predicted"/>
<dbReference type="GO" id="GO:0004525">
    <property type="term" value="F:ribonuclease III activity"/>
    <property type="evidence" value="ECO:0007669"/>
    <property type="project" value="InterPro"/>
</dbReference>
<dbReference type="OrthoDB" id="67027at2759"/>
<dbReference type="SUPFAM" id="SSF69065">
    <property type="entry name" value="RNase III domain-like"/>
    <property type="match status" value="1"/>
</dbReference>
<dbReference type="EMBL" id="ML996084">
    <property type="protein sequence ID" value="KAF2154339.1"/>
    <property type="molecule type" value="Genomic_DNA"/>
</dbReference>
<dbReference type="Proteomes" id="UP000799439">
    <property type="component" value="Unassembled WGS sequence"/>
</dbReference>
<dbReference type="AlphaFoldDB" id="A0A9P4J8N1"/>
<dbReference type="InterPro" id="IPR036389">
    <property type="entry name" value="RNase_III_sf"/>
</dbReference>
<protein>
    <submittedName>
        <fullName evidence="1">Uncharacterized protein</fullName>
    </submittedName>
</protein>
<reference evidence="1" key="1">
    <citation type="journal article" date="2020" name="Stud. Mycol.">
        <title>101 Dothideomycetes genomes: a test case for predicting lifestyles and emergence of pathogens.</title>
        <authorList>
            <person name="Haridas S."/>
            <person name="Albert R."/>
            <person name="Binder M."/>
            <person name="Bloem J."/>
            <person name="Labutti K."/>
            <person name="Salamov A."/>
            <person name="Andreopoulos B."/>
            <person name="Baker S."/>
            <person name="Barry K."/>
            <person name="Bills G."/>
            <person name="Bluhm B."/>
            <person name="Cannon C."/>
            <person name="Castanera R."/>
            <person name="Culley D."/>
            <person name="Daum C."/>
            <person name="Ezra D."/>
            <person name="Gonzalez J."/>
            <person name="Henrissat B."/>
            <person name="Kuo A."/>
            <person name="Liang C."/>
            <person name="Lipzen A."/>
            <person name="Lutzoni F."/>
            <person name="Magnuson J."/>
            <person name="Mondo S."/>
            <person name="Nolan M."/>
            <person name="Ohm R."/>
            <person name="Pangilinan J."/>
            <person name="Park H.-J."/>
            <person name="Ramirez L."/>
            <person name="Alfaro M."/>
            <person name="Sun H."/>
            <person name="Tritt A."/>
            <person name="Yoshinaga Y."/>
            <person name="Zwiers L.-H."/>
            <person name="Turgeon B."/>
            <person name="Goodwin S."/>
            <person name="Spatafora J."/>
            <person name="Crous P."/>
            <person name="Grigoriev I."/>
        </authorList>
    </citation>
    <scope>NUCLEOTIDE SEQUENCE</scope>
    <source>
        <strain evidence="1">CBS 260.36</strain>
    </source>
</reference>
<sequence length="153" mass="16499">MALDMSRIRDQKVRPVLAFLEEPLDEDLIWEALQMAGDHVPVINGRRPAEGNKGLACVGNTVSRQVVTVTSYRAGRTTGQISQAVQTQLSNSNMAAMLLRHNLVDCINKNPAHVGDVPTSTLSYTTEALIGAAELSGGNDMAERVMLKLGIIT</sequence>
<organism evidence="1 2">
    <name type="scientific">Myriangium duriaei CBS 260.36</name>
    <dbReference type="NCBI Taxonomy" id="1168546"/>
    <lineage>
        <taxon>Eukaryota</taxon>
        <taxon>Fungi</taxon>
        <taxon>Dikarya</taxon>
        <taxon>Ascomycota</taxon>
        <taxon>Pezizomycotina</taxon>
        <taxon>Dothideomycetes</taxon>
        <taxon>Dothideomycetidae</taxon>
        <taxon>Myriangiales</taxon>
        <taxon>Myriangiaceae</taxon>
        <taxon>Myriangium</taxon>
    </lineage>
</organism>
<dbReference type="Gene3D" id="1.10.1520.10">
    <property type="entry name" value="Ribonuclease III domain"/>
    <property type="match status" value="1"/>
</dbReference>
<evidence type="ECO:0000313" key="2">
    <source>
        <dbReference type="Proteomes" id="UP000799439"/>
    </source>
</evidence>
<evidence type="ECO:0000313" key="1">
    <source>
        <dbReference type="EMBL" id="KAF2154339.1"/>
    </source>
</evidence>
<keyword evidence="2" id="KW-1185">Reference proteome</keyword>
<comment type="caution">
    <text evidence="1">The sequence shown here is derived from an EMBL/GenBank/DDBJ whole genome shotgun (WGS) entry which is preliminary data.</text>
</comment>